<dbReference type="EMBL" id="JAIBOA010000016">
    <property type="protein sequence ID" value="MBW8485407.1"/>
    <property type="molecule type" value="Genomic_DNA"/>
</dbReference>
<sequence>MRATSSRNRRATLPLAAALLVLAPAAGACDGSGTAAAITRLTVGDPGPDAFAPVPQSDTTQLVRAAKTGGTKPADTPGLYGGTRQASRCDAVKIATFLRANPAKARAWAAAEGITPDRIDAFLAGLTPVLLRSDTLVTNHGYADGKATGHTAVLQAGMGVLIDRYGAPVVKCNCGNPLTAPPAKVSTEHARYTGTAWPGFSDRAVTRIAPRAPEKGAVTSFVLVDPGATSGFERPAATTGAQDGPPVPVPPTATVEGQGTGTATPAPGDSGSPAPGDGGATPSGSGPAVAPGDSATPGPGTTGPAYPGGTPTAEPGTGQDTGGQEPGGDPTAPAVSLAPEGTPGSASAPGPEPEPPVAS</sequence>
<dbReference type="PROSITE" id="PS51318">
    <property type="entry name" value="TAT"/>
    <property type="match status" value="1"/>
</dbReference>
<evidence type="ECO:0000259" key="3">
    <source>
        <dbReference type="Pfam" id="PF20568"/>
    </source>
</evidence>
<dbReference type="InterPro" id="IPR006311">
    <property type="entry name" value="TAT_signal"/>
</dbReference>
<dbReference type="InterPro" id="IPR046704">
    <property type="entry name" value="DUF6777"/>
</dbReference>
<feature type="compositionally biased region" description="Low complexity" evidence="1">
    <location>
        <begin position="339"/>
        <end position="349"/>
    </location>
</feature>
<name>A0ABS7FY95_9ACTN</name>
<evidence type="ECO:0000256" key="1">
    <source>
        <dbReference type="SAM" id="MobiDB-lite"/>
    </source>
</evidence>
<feature type="chain" id="PRO_5046662051" description="DUF6777 domain-containing protein" evidence="2">
    <location>
        <begin position="29"/>
        <end position="359"/>
    </location>
</feature>
<gene>
    <name evidence="4" type="ORF">K1Y72_23715</name>
</gene>
<dbReference type="RefSeq" id="WP_220168640.1">
    <property type="nucleotide sequence ID" value="NZ_JAIBOA010000016.1"/>
</dbReference>
<feature type="compositionally biased region" description="Pro residues" evidence="1">
    <location>
        <begin position="350"/>
        <end position="359"/>
    </location>
</feature>
<feature type="compositionally biased region" description="Low complexity" evidence="1">
    <location>
        <begin position="282"/>
        <end position="318"/>
    </location>
</feature>
<evidence type="ECO:0000313" key="5">
    <source>
        <dbReference type="Proteomes" id="UP000774570"/>
    </source>
</evidence>
<keyword evidence="2" id="KW-0732">Signal</keyword>
<comment type="caution">
    <text evidence="4">The sequence shown here is derived from an EMBL/GenBank/DDBJ whole genome shotgun (WGS) entry which is preliminary data.</text>
</comment>
<dbReference type="PROSITE" id="PS51257">
    <property type="entry name" value="PROKAR_LIPOPROTEIN"/>
    <property type="match status" value="1"/>
</dbReference>
<keyword evidence="5" id="KW-1185">Reference proteome</keyword>
<proteinExistence type="predicted"/>
<feature type="signal peptide" evidence="2">
    <location>
        <begin position="1"/>
        <end position="28"/>
    </location>
</feature>
<feature type="region of interest" description="Disordered" evidence="1">
    <location>
        <begin position="232"/>
        <end position="359"/>
    </location>
</feature>
<evidence type="ECO:0000313" key="4">
    <source>
        <dbReference type="EMBL" id="MBW8485407.1"/>
    </source>
</evidence>
<feature type="compositionally biased region" description="Low complexity" evidence="1">
    <location>
        <begin position="261"/>
        <end position="275"/>
    </location>
</feature>
<reference evidence="4 5" key="1">
    <citation type="submission" date="2021-07" db="EMBL/GenBank/DDBJ databases">
        <title>Actinomadura sp. PM05-2 isolated from lichen.</title>
        <authorList>
            <person name="Somphong A."/>
            <person name="Phongsopitanun W."/>
            <person name="Tanasupawat S."/>
            <person name="Peongsungnone V."/>
        </authorList>
    </citation>
    <scope>NUCLEOTIDE SEQUENCE [LARGE SCALE GENOMIC DNA]</scope>
    <source>
        <strain evidence="4 5">PM05-2</strain>
    </source>
</reference>
<organism evidence="4 5">
    <name type="scientific">Actinomadura parmotrematis</name>
    <dbReference type="NCBI Taxonomy" id="2864039"/>
    <lineage>
        <taxon>Bacteria</taxon>
        <taxon>Bacillati</taxon>
        <taxon>Actinomycetota</taxon>
        <taxon>Actinomycetes</taxon>
        <taxon>Streptosporangiales</taxon>
        <taxon>Thermomonosporaceae</taxon>
        <taxon>Actinomadura</taxon>
    </lineage>
</organism>
<dbReference type="Proteomes" id="UP000774570">
    <property type="component" value="Unassembled WGS sequence"/>
</dbReference>
<accession>A0ABS7FY95</accession>
<feature type="domain" description="DUF6777" evidence="3">
    <location>
        <begin position="74"/>
        <end position="236"/>
    </location>
</feature>
<evidence type="ECO:0000256" key="2">
    <source>
        <dbReference type="SAM" id="SignalP"/>
    </source>
</evidence>
<dbReference type="Pfam" id="PF20568">
    <property type="entry name" value="DUF6777"/>
    <property type="match status" value="1"/>
</dbReference>
<protein>
    <recommendedName>
        <fullName evidence="3">DUF6777 domain-containing protein</fullName>
    </recommendedName>
</protein>